<dbReference type="Pfam" id="PF07690">
    <property type="entry name" value="MFS_1"/>
    <property type="match status" value="1"/>
</dbReference>
<feature type="transmembrane region" description="Helical" evidence="6">
    <location>
        <begin position="97"/>
        <end position="116"/>
    </location>
</feature>
<dbReference type="PANTHER" id="PTHR11662">
    <property type="entry name" value="SOLUTE CARRIER FAMILY 17"/>
    <property type="match status" value="1"/>
</dbReference>
<dbReference type="GO" id="GO:0005886">
    <property type="term" value="C:plasma membrane"/>
    <property type="evidence" value="ECO:0007669"/>
    <property type="project" value="UniProtKB-SubCell"/>
</dbReference>
<feature type="transmembrane region" description="Helical" evidence="6">
    <location>
        <begin position="30"/>
        <end position="50"/>
    </location>
</feature>
<feature type="transmembrane region" description="Helical" evidence="6">
    <location>
        <begin position="188"/>
        <end position="206"/>
    </location>
</feature>
<evidence type="ECO:0000259" key="7">
    <source>
        <dbReference type="PROSITE" id="PS50850"/>
    </source>
</evidence>
<keyword evidence="3 6" id="KW-1133">Transmembrane helix</keyword>
<evidence type="ECO:0000256" key="2">
    <source>
        <dbReference type="ARBA" id="ARBA00022692"/>
    </source>
</evidence>
<protein>
    <submittedName>
        <fullName evidence="8">D-galactonate transporter</fullName>
    </submittedName>
</protein>
<keyword evidence="2 6" id="KW-0812">Transmembrane</keyword>
<dbReference type="SUPFAM" id="SSF103473">
    <property type="entry name" value="MFS general substrate transporter"/>
    <property type="match status" value="1"/>
</dbReference>
<accession>A0A2U9PP15</accession>
<evidence type="ECO:0000256" key="6">
    <source>
        <dbReference type="SAM" id="Phobius"/>
    </source>
</evidence>
<evidence type="ECO:0000256" key="3">
    <source>
        <dbReference type="ARBA" id="ARBA00022989"/>
    </source>
</evidence>
<dbReference type="PROSITE" id="PS50850">
    <property type="entry name" value="MFS"/>
    <property type="match status" value="1"/>
</dbReference>
<reference evidence="8 9" key="1">
    <citation type="journal article" date="2013" name="Genome Announc.">
        <title>Draft genome sequence of MKD8, a conjugal recipient Mycobacterium smegmatis strain.</title>
        <authorList>
            <person name="Gray T.A."/>
            <person name="Palumbo M.J."/>
            <person name="Derbyshire K.M."/>
        </authorList>
    </citation>
    <scope>NUCLEOTIDE SEQUENCE [LARGE SCALE GENOMIC DNA]</scope>
    <source>
        <strain evidence="8 9">MKD8</strain>
    </source>
</reference>
<evidence type="ECO:0000313" key="9">
    <source>
        <dbReference type="Proteomes" id="UP000011200"/>
    </source>
</evidence>
<reference evidence="9" key="2">
    <citation type="submission" date="2018-03" db="EMBL/GenBank/DDBJ databases">
        <authorList>
            <person name="Derbyshire K."/>
            <person name="Gray T.A."/>
            <person name="Champion M."/>
        </authorList>
    </citation>
    <scope>NUCLEOTIDE SEQUENCE [LARGE SCALE GENOMIC DNA]</scope>
    <source>
        <strain evidence="9">MKD8</strain>
    </source>
</reference>
<dbReference type="AlphaFoldDB" id="A0A2U9PP15"/>
<feature type="transmembrane region" description="Helical" evidence="6">
    <location>
        <begin position="416"/>
        <end position="436"/>
    </location>
</feature>
<dbReference type="EMBL" id="CP027541">
    <property type="protein sequence ID" value="AWT53474.1"/>
    <property type="molecule type" value="Genomic_DNA"/>
</dbReference>
<feature type="transmembrane region" description="Helical" evidence="6">
    <location>
        <begin position="351"/>
        <end position="371"/>
    </location>
</feature>
<name>A0A2U9PP15_MYCSE</name>
<proteinExistence type="predicted"/>
<comment type="subcellular location">
    <subcellularLocation>
        <location evidence="1">Cell membrane</location>
        <topology evidence="1">Multi-pass membrane protein</topology>
    </subcellularLocation>
</comment>
<dbReference type="Proteomes" id="UP000011200">
    <property type="component" value="Chromosome"/>
</dbReference>
<evidence type="ECO:0000256" key="4">
    <source>
        <dbReference type="ARBA" id="ARBA00023136"/>
    </source>
</evidence>
<feature type="transmembrane region" description="Helical" evidence="6">
    <location>
        <begin position="252"/>
        <end position="274"/>
    </location>
</feature>
<gene>
    <name evidence="8" type="ORF">D806_024950</name>
</gene>
<evidence type="ECO:0000256" key="1">
    <source>
        <dbReference type="ARBA" id="ARBA00004651"/>
    </source>
</evidence>
<dbReference type="InterPro" id="IPR020846">
    <property type="entry name" value="MFS_dom"/>
</dbReference>
<keyword evidence="4 6" id="KW-0472">Membrane</keyword>
<feature type="transmembrane region" description="Helical" evidence="6">
    <location>
        <begin position="327"/>
        <end position="345"/>
    </location>
</feature>
<evidence type="ECO:0000256" key="5">
    <source>
        <dbReference type="SAM" id="MobiDB-lite"/>
    </source>
</evidence>
<feature type="transmembrane region" description="Helical" evidence="6">
    <location>
        <begin position="70"/>
        <end position="90"/>
    </location>
</feature>
<dbReference type="InterPro" id="IPR036259">
    <property type="entry name" value="MFS_trans_sf"/>
</dbReference>
<organism evidence="8 9">
    <name type="scientific">Mycolicibacterium smegmatis (strain MKD8)</name>
    <name type="common">Mycobacterium smegmatis</name>
    <dbReference type="NCBI Taxonomy" id="1214915"/>
    <lineage>
        <taxon>Bacteria</taxon>
        <taxon>Bacillati</taxon>
        <taxon>Actinomycetota</taxon>
        <taxon>Actinomycetes</taxon>
        <taxon>Mycobacteriales</taxon>
        <taxon>Mycobacteriaceae</taxon>
        <taxon>Mycolicibacterium</taxon>
    </lineage>
</organism>
<dbReference type="RefSeq" id="WP_216865934.1">
    <property type="nucleotide sequence ID" value="NZ_CP027541.1"/>
</dbReference>
<evidence type="ECO:0000313" key="8">
    <source>
        <dbReference type="EMBL" id="AWT53474.1"/>
    </source>
</evidence>
<dbReference type="InterPro" id="IPR050382">
    <property type="entry name" value="MFS_Na/Anion_cotransporter"/>
</dbReference>
<dbReference type="PANTHER" id="PTHR11662:SF399">
    <property type="entry name" value="FI19708P1-RELATED"/>
    <property type="match status" value="1"/>
</dbReference>
<feature type="transmembrane region" description="Helical" evidence="6">
    <location>
        <begin position="391"/>
        <end position="410"/>
    </location>
</feature>
<feature type="transmembrane region" description="Helical" evidence="6">
    <location>
        <begin position="294"/>
        <end position="315"/>
    </location>
</feature>
<dbReference type="InterPro" id="IPR011701">
    <property type="entry name" value="MFS"/>
</dbReference>
<dbReference type="Gene3D" id="1.20.1250.20">
    <property type="entry name" value="MFS general substrate transporter like domains"/>
    <property type="match status" value="2"/>
</dbReference>
<feature type="region of interest" description="Disordered" evidence="5">
    <location>
        <begin position="1"/>
        <end position="22"/>
    </location>
</feature>
<feature type="domain" description="Major facilitator superfamily (MFS) profile" evidence="7">
    <location>
        <begin position="32"/>
        <end position="440"/>
    </location>
</feature>
<sequence>MTSTPAVTHGKSAEPDPATSGSSRASRIRWAVAVFCAVGLAINYIDRSAVSVSLPFMTEDFHLTPTEKGLILSAFSWSYALMQIPAGRLIDRFGERVMFGASVLVWSVFTGATGLVNSFGALLGLRLGLGVGEAGAYPAAAKTVSHWFPLRLRSRATSVYDSGARIGSAAATPLIALVIGLWGWRAAFVFAGALGVLWAIGWWAWYRRPEVMSAVNEAELAIIHESHREQAAANRDPDAKPMRILELFARRTVWGMMLGFFCLNFMITFFLTWFPSYLVEERGFDLLKLGVFGMIPPLAAILGSWVGGLVGDYLLARGWSLNRVRKTCLVGGMLVCSVIALAAVAPHAWQALVLMSISYAASAFTIVTIWCLPADVVDSSTVGSLGATQNFFSNIGSALSPIVIGALYGATGSFEVPLLLTGAVVVGGALCFGLLIKRVEPIR</sequence>
<dbReference type="CDD" id="cd17319">
    <property type="entry name" value="MFS_ExuT_GudP_like"/>
    <property type="match status" value="1"/>
</dbReference>
<dbReference type="GO" id="GO:0022857">
    <property type="term" value="F:transmembrane transporter activity"/>
    <property type="evidence" value="ECO:0007669"/>
    <property type="project" value="InterPro"/>
</dbReference>